<gene>
    <name evidence="1" type="ORF">BN9_056770</name>
</gene>
<accession>A0A024GDL2</accession>
<keyword evidence="2" id="KW-1185">Reference proteome</keyword>
<evidence type="ECO:0000313" key="1">
    <source>
        <dbReference type="EMBL" id="CCI44853.1"/>
    </source>
</evidence>
<dbReference type="EMBL" id="CAIX01000081">
    <property type="protein sequence ID" value="CCI44853.1"/>
    <property type="molecule type" value="Genomic_DNA"/>
</dbReference>
<comment type="caution">
    <text evidence="1">The sequence shown here is derived from an EMBL/GenBank/DDBJ whole genome shotgun (WGS) entry which is preliminary data.</text>
</comment>
<protein>
    <submittedName>
        <fullName evidence="1">Uncharacterized protein</fullName>
    </submittedName>
</protein>
<reference evidence="1 2" key="1">
    <citation type="submission" date="2012-05" db="EMBL/GenBank/DDBJ databases">
        <title>Recombination and specialization in a pathogen metapopulation.</title>
        <authorList>
            <person name="Gardiner A."/>
            <person name="Kemen E."/>
            <person name="Schultz-Larsen T."/>
            <person name="MacLean D."/>
            <person name="Van Oosterhout C."/>
            <person name="Jones J.D.G."/>
        </authorList>
    </citation>
    <scope>NUCLEOTIDE SEQUENCE [LARGE SCALE GENOMIC DNA]</scope>
    <source>
        <strain evidence="1 2">Ac Nc2</strain>
    </source>
</reference>
<organism evidence="1 2">
    <name type="scientific">Albugo candida</name>
    <dbReference type="NCBI Taxonomy" id="65357"/>
    <lineage>
        <taxon>Eukaryota</taxon>
        <taxon>Sar</taxon>
        <taxon>Stramenopiles</taxon>
        <taxon>Oomycota</taxon>
        <taxon>Peronosporomycetes</taxon>
        <taxon>Albuginales</taxon>
        <taxon>Albuginaceae</taxon>
        <taxon>Albugo</taxon>
    </lineage>
</organism>
<dbReference type="Proteomes" id="UP000053237">
    <property type="component" value="Unassembled WGS sequence"/>
</dbReference>
<sequence>MRLELEDRVGSIRNLILELSAQELAQMIMQMTSTVQRIKEAKAQNSEIHNISGGNDVIATK</sequence>
<dbReference type="AlphaFoldDB" id="A0A024GDL2"/>
<dbReference type="InParanoid" id="A0A024GDL2"/>
<name>A0A024GDL2_9STRA</name>
<proteinExistence type="predicted"/>
<evidence type="ECO:0000313" key="2">
    <source>
        <dbReference type="Proteomes" id="UP000053237"/>
    </source>
</evidence>
<dbReference type="OrthoDB" id="17646at2759"/>